<sequence>MGENTAEIATASTSPFTEVKNARVASASNGTISRPSYSYPPATISQWPPMAATSSAGQPNSGRTATEEGAPTRSTATECSRRRSSTAFVA</sequence>
<name>A0A6J7LBL2_9ZZZZ</name>
<organism evidence="2">
    <name type="scientific">freshwater metagenome</name>
    <dbReference type="NCBI Taxonomy" id="449393"/>
    <lineage>
        <taxon>unclassified sequences</taxon>
        <taxon>metagenomes</taxon>
        <taxon>ecological metagenomes</taxon>
    </lineage>
</organism>
<protein>
    <submittedName>
        <fullName evidence="2">Unannotated protein</fullName>
    </submittedName>
</protein>
<evidence type="ECO:0000256" key="1">
    <source>
        <dbReference type="SAM" id="MobiDB-lite"/>
    </source>
</evidence>
<evidence type="ECO:0000313" key="2">
    <source>
        <dbReference type="EMBL" id="CAB4965760.1"/>
    </source>
</evidence>
<feature type="compositionally biased region" description="Polar residues" evidence="1">
    <location>
        <begin position="26"/>
        <end position="36"/>
    </location>
</feature>
<reference evidence="2" key="1">
    <citation type="submission" date="2020-05" db="EMBL/GenBank/DDBJ databases">
        <authorList>
            <person name="Chiriac C."/>
            <person name="Salcher M."/>
            <person name="Ghai R."/>
            <person name="Kavagutti S V."/>
        </authorList>
    </citation>
    <scope>NUCLEOTIDE SEQUENCE</scope>
</reference>
<dbReference type="EMBL" id="CAFBNF010000420">
    <property type="protein sequence ID" value="CAB4965760.1"/>
    <property type="molecule type" value="Genomic_DNA"/>
</dbReference>
<dbReference type="AlphaFoldDB" id="A0A6J7LBL2"/>
<feature type="compositionally biased region" description="Polar residues" evidence="1">
    <location>
        <begin position="52"/>
        <end position="64"/>
    </location>
</feature>
<gene>
    <name evidence="2" type="ORF">UFOPK3773_02433</name>
</gene>
<feature type="region of interest" description="Disordered" evidence="1">
    <location>
        <begin position="23"/>
        <end position="90"/>
    </location>
</feature>
<accession>A0A6J7LBL2</accession>
<proteinExistence type="predicted"/>